<comment type="pathway">
    <text evidence="1">Purine metabolism; ppGpp biosynthesis; ppGpp from GTP: step 1/2.</text>
</comment>
<dbReference type="Gene3D" id="1.10.287.860">
    <property type="entry name" value="Nucleotidyltransferase"/>
    <property type="match status" value="1"/>
</dbReference>
<dbReference type="UniPathway" id="UPA00908">
    <property type="reaction ID" value="UER00884"/>
</dbReference>
<comment type="caution">
    <text evidence="3">The sequence shown here is derived from an EMBL/GenBank/DDBJ whole genome shotgun (WGS) entry which is preliminary data.</text>
</comment>
<sequence length="230" mass="26915">MILERNNLFNIHQMENQLRDSDLQANLQDFKALMHLYLLRRAAIKEIGTKLENLDDEYSIAHQHNPIHLIEERIKSPSSLFEKLTRKGWDFTIESINKNVLDIAGIRVITNYLDDIYQVVQTLIQQDDIKLLQRKDYINHPKPNGYRSVHIVVTVPVFLADNTHKEIPVEVQVRTIGMDMWSSLEHKLHYKNFANHERAAAHTAKLKDYSQKLYDIEVGLQQIAKDIEKP</sequence>
<dbReference type="SMART" id="SM00954">
    <property type="entry name" value="RelA_SpoT"/>
    <property type="match status" value="1"/>
</dbReference>
<dbReference type="InterPro" id="IPR043519">
    <property type="entry name" value="NT_sf"/>
</dbReference>
<name>A0A0F4LX61_9LACO</name>
<dbReference type="PANTHER" id="PTHR47837">
    <property type="entry name" value="GTP PYROPHOSPHOKINASE YJBM"/>
    <property type="match status" value="1"/>
</dbReference>
<feature type="domain" description="RelA/SpoT" evidence="2">
    <location>
        <begin position="72"/>
        <end position="196"/>
    </location>
</feature>
<evidence type="ECO:0000313" key="4">
    <source>
        <dbReference type="Proteomes" id="UP000033558"/>
    </source>
</evidence>
<dbReference type="InterPro" id="IPR007685">
    <property type="entry name" value="RelA_SpoT"/>
</dbReference>
<protein>
    <submittedName>
        <fullName evidence="3">RelA/SpoT domain protein</fullName>
    </submittedName>
</protein>
<evidence type="ECO:0000313" key="3">
    <source>
        <dbReference type="EMBL" id="KJY63357.1"/>
    </source>
</evidence>
<dbReference type="Pfam" id="PF04607">
    <property type="entry name" value="RelA_SpoT"/>
    <property type="match status" value="1"/>
</dbReference>
<evidence type="ECO:0000259" key="2">
    <source>
        <dbReference type="SMART" id="SM00954"/>
    </source>
</evidence>
<keyword evidence="4" id="KW-1185">Reference proteome</keyword>
<dbReference type="Gene3D" id="3.30.460.10">
    <property type="entry name" value="Beta Polymerase, domain 2"/>
    <property type="match status" value="1"/>
</dbReference>
<dbReference type="PANTHER" id="PTHR47837:SF2">
    <property type="entry name" value="GTP PYROPHOSPHOKINASE YWAC"/>
    <property type="match status" value="1"/>
</dbReference>
<dbReference type="CDD" id="cd05399">
    <property type="entry name" value="NT_Rel-Spo_like"/>
    <property type="match status" value="1"/>
</dbReference>
<reference evidence="3 4" key="1">
    <citation type="submission" date="2015-01" db="EMBL/GenBank/DDBJ databases">
        <title>Comparative genomics of the lactic acid bacteria isolated from the honey bee gut.</title>
        <authorList>
            <person name="Ellegaard K.M."/>
            <person name="Tamarit D."/>
            <person name="Javelind E."/>
            <person name="Olofsson T."/>
            <person name="Andersson S.G."/>
            <person name="Vasquez A."/>
        </authorList>
    </citation>
    <scope>NUCLEOTIDE SEQUENCE [LARGE SCALE GENOMIC DNA]</scope>
    <source>
        <strain evidence="3 4">Bin4</strain>
    </source>
</reference>
<dbReference type="Proteomes" id="UP000033558">
    <property type="component" value="Unassembled WGS sequence"/>
</dbReference>
<dbReference type="GO" id="GO:0015970">
    <property type="term" value="P:guanosine tetraphosphate biosynthetic process"/>
    <property type="evidence" value="ECO:0007669"/>
    <property type="project" value="UniProtKB-UniPathway"/>
</dbReference>
<dbReference type="STRING" id="1218492.JG30_00370"/>
<dbReference type="HOGENOM" id="CLU_077095_0_0_9"/>
<dbReference type="PATRIC" id="fig|1218492.5.peg.147"/>
<dbReference type="EMBL" id="JXJQ01000001">
    <property type="protein sequence ID" value="KJY63357.1"/>
    <property type="molecule type" value="Genomic_DNA"/>
</dbReference>
<dbReference type="InterPro" id="IPR052366">
    <property type="entry name" value="GTP_Pyrophosphokinase"/>
</dbReference>
<dbReference type="OrthoDB" id="9789634at2"/>
<proteinExistence type="predicted"/>
<organism evidence="3 4">
    <name type="scientific">Bombilactobacillus mellifer</name>
    <dbReference type="NCBI Taxonomy" id="1218492"/>
    <lineage>
        <taxon>Bacteria</taxon>
        <taxon>Bacillati</taxon>
        <taxon>Bacillota</taxon>
        <taxon>Bacilli</taxon>
        <taxon>Lactobacillales</taxon>
        <taxon>Lactobacillaceae</taxon>
        <taxon>Bombilactobacillus</taxon>
    </lineage>
</organism>
<dbReference type="SUPFAM" id="SSF81301">
    <property type="entry name" value="Nucleotidyltransferase"/>
    <property type="match status" value="1"/>
</dbReference>
<gene>
    <name evidence="3" type="ORF">JG30_00370</name>
</gene>
<dbReference type="AlphaFoldDB" id="A0A0F4LX61"/>
<dbReference type="RefSeq" id="WP_046315137.1">
    <property type="nucleotide sequence ID" value="NZ_JAMBJK010000014.1"/>
</dbReference>
<evidence type="ECO:0000256" key="1">
    <source>
        <dbReference type="ARBA" id="ARBA00004976"/>
    </source>
</evidence>
<accession>A0A0F4LX61</accession>